<dbReference type="Gramene" id="Bo8g079460.1">
    <property type="protein sequence ID" value="Bo8g079460.1"/>
    <property type="gene ID" value="Bo8g079460"/>
</dbReference>
<reference evidence="1 2" key="1">
    <citation type="journal article" date="2014" name="Genome Biol.">
        <title>Transcriptome and methylome profiling reveals relics of genome dominance in the mesopolyploid Brassica oleracea.</title>
        <authorList>
            <person name="Parkin I.A."/>
            <person name="Koh C."/>
            <person name="Tang H."/>
            <person name="Robinson S.J."/>
            <person name="Kagale S."/>
            <person name="Clarke W.E."/>
            <person name="Town C.D."/>
            <person name="Nixon J."/>
            <person name="Krishnakumar V."/>
            <person name="Bidwell S.L."/>
            <person name="Denoeud F."/>
            <person name="Belcram H."/>
            <person name="Links M.G."/>
            <person name="Just J."/>
            <person name="Clarke C."/>
            <person name="Bender T."/>
            <person name="Huebert T."/>
            <person name="Mason A.S."/>
            <person name="Pires J.C."/>
            <person name="Barker G."/>
            <person name="Moore J."/>
            <person name="Walley P.G."/>
            <person name="Manoli S."/>
            <person name="Batley J."/>
            <person name="Edwards D."/>
            <person name="Nelson M.N."/>
            <person name="Wang X."/>
            <person name="Paterson A.H."/>
            <person name="King G."/>
            <person name="Bancroft I."/>
            <person name="Chalhoub B."/>
            <person name="Sharpe A.G."/>
        </authorList>
    </citation>
    <scope>NUCLEOTIDE SEQUENCE</scope>
    <source>
        <strain evidence="1 2">cv. TO1000</strain>
    </source>
</reference>
<evidence type="ECO:0008006" key="3">
    <source>
        <dbReference type="Google" id="ProtNLM"/>
    </source>
</evidence>
<name>A0A0D3DRT8_BRAOL</name>
<keyword evidence="2" id="KW-1185">Reference proteome</keyword>
<organism evidence="1 2">
    <name type="scientific">Brassica oleracea var. oleracea</name>
    <dbReference type="NCBI Taxonomy" id="109376"/>
    <lineage>
        <taxon>Eukaryota</taxon>
        <taxon>Viridiplantae</taxon>
        <taxon>Streptophyta</taxon>
        <taxon>Embryophyta</taxon>
        <taxon>Tracheophyta</taxon>
        <taxon>Spermatophyta</taxon>
        <taxon>Magnoliopsida</taxon>
        <taxon>eudicotyledons</taxon>
        <taxon>Gunneridae</taxon>
        <taxon>Pentapetalae</taxon>
        <taxon>rosids</taxon>
        <taxon>malvids</taxon>
        <taxon>Brassicales</taxon>
        <taxon>Brassicaceae</taxon>
        <taxon>Brassiceae</taxon>
        <taxon>Brassica</taxon>
    </lineage>
</organism>
<dbReference type="EnsemblPlants" id="Bo8g079460.1">
    <property type="protein sequence ID" value="Bo8g079460.1"/>
    <property type="gene ID" value="Bo8g079460"/>
</dbReference>
<evidence type="ECO:0000313" key="2">
    <source>
        <dbReference type="Proteomes" id="UP000032141"/>
    </source>
</evidence>
<accession>A0A0D3DRT8</accession>
<protein>
    <recommendedName>
        <fullName evidence="3">RNase H type-1 domain-containing protein</fullName>
    </recommendedName>
</protein>
<proteinExistence type="predicted"/>
<dbReference type="Proteomes" id="UP000032141">
    <property type="component" value="Chromosome C8"/>
</dbReference>
<reference evidence="1" key="2">
    <citation type="submission" date="2015-03" db="UniProtKB">
        <authorList>
            <consortium name="EnsemblPlants"/>
        </authorList>
    </citation>
    <scope>IDENTIFICATION</scope>
</reference>
<evidence type="ECO:0000313" key="1">
    <source>
        <dbReference type="EnsemblPlants" id="Bo8g079460.1"/>
    </source>
</evidence>
<dbReference type="AlphaFoldDB" id="A0A0D3DRT8"/>
<sequence>MVVLIWAMKCMKNLRQFKVTFATDCFSIEVSSEIDHVPRTENLRADSLACSARKQPSFVVHMDAVLPIWFLEST</sequence>
<dbReference type="HOGENOM" id="CLU_147628_3_0_1"/>